<name>A0ABT2TYA6_9FIRM</name>
<dbReference type="Pfam" id="PF05336">
    <property type="entry name" value="rhaM"/>
    <property type="match status" value="2"/>
</dbReference>
<dbReference type="RefSeq" id="WP_158422557.1">
    <property type="nucleotide sequence ID" value="NZ_JAOQJL010000039.1"/>
</dbReference>
<organism evidence="1 2">
    <name type="scientific">Blautia ammoniilytica</name>
    <dbReference type="NCBI Taxonomy" id="2981782"/>
    <lineage>
        <taxon>Bacteria</taxon>
        <taxon>Bacillati</taxon>
        <taxon>Bacillota</taxon>
        <taxon>Clostridia</taxon>
        <taxon>Lachnospirales</taxon>
        <taxon>Lachnospiraceae</taxon>
        <taxon>Blautia</taxon>
    </lineage>
</organism>
<evidence type="ECO:0000313" key="2">
    <source>
        <dbReference type="Proteomes" id="UP001652409"/>
    </source>
</evidence>
<dbReference type="Gene3D" id="3.30.70.100">
    <property type="match status" value="2"/>
</dbReference>
<keyword evidence="1" id="KW-0413">Isomerase</keyword>
<protein>
    <submittedName>
        <fullName evidence="1">L-rhamnose mutarotase</fullName>
        <ecNumber evidence="1">5.1.3.32</ecNumber>
    </submittedName>
</protein>
<dbReference type="SUPFAM" id="SSF54909">
    <property type="entry name" value="Dimeric alpha+beta barrel"/>
    <property type="match status" value="2"/>
</dbReference>
<dbReference type="PANTHER" id="PTHR34389">
    <property type="entry name" value="L-RHAMNOSE MUTAROTASE"/>
    <property type="match status" value="1"/>
</dbReference>
<evidence type="ECO:0000313" key="1">
    <source>
        <dbReference type="EMBL" id="MCU6766766.1"/>
    </source>
</evidence>
<dbReference type="GO" id="GO:0062192">
    <property type="term" value="F:L-rhamnose mutarotase activity"/>
    <property type="evidence" value="ECO:0007669"/>
    <property type="project" value="UniProtKB-EC"/>
</dbReference>
<dbReference type="EMBL" id="JAOQJL010000039">
    <property type="protein sequence ID" value="MCU6766766.1"/>
    <property type="molecule type" value="Genomic_DNA"/>
</dbReference>
<dbReference type="InterPro" id="IPR011008">
    <property type="entry name" value="Dimeric_a/b-barrel"/>
</dbReference>
<sequence length="215" mass="25474">MERHAFAMQIKEGRMNDYRRKLGRIWPELTAFLDAARIRNFSIWNAEDLIFGYYEKDRNKELDQQSQTTKEKLISQLEDTFTWLSVPGEDMRLMYYNYGVVRENKEMIRHRVFMTKLKDGCAEEYKARHDALIRQRGDQVDPGPDSNFTIWSAGGYIFGYNEIDTSMETEETPEAREATIAWEKRQLEIMDWITNDVDWITGSVHASVKRLGWHN</sequence>
<dbReference type="PANTHER" id="PTHR34389:SF2">
    <property type="entry name" value="L-RHAMNOSE MUTAROTASE"/>
    <property type="match status" value="1"/>
</dbReference>
<dbReference type="Proteomes" id="UP001652409">
    <property type="component" value="Unassembled WGS sequence"/>
</dbReference>
<reference evidence="1 2" key="1">
    <citation type="journal article" date="2021" name="ISME Commun">
        <title>Automated analysis of genomic sequences facilitates high-throughput and comprehensive description of bacteria.</title>
        <authorList>
            <person name="Hitch T.C.A."/>
        </authorList>
    </citation>
    <scope>NUCLEOTIDE SEQUENCE [LARGE SCALE GENOMIC DNA]</scope>
    <source>
        <strain evidence="1 2">Sanger_23</strain>
    </source>
</reference>
<proteinExistence type="predicted"/>
<dbReference type="EC" id="5.1.3.32" evidence="1"/>
<keyword evidence="2" id="KW-1185">Reference proteome</keyword>
<accession>A0ABT2TYA6</accession>
<gene>
    <name evidence="1" type="ORF">OCV61_15375</name>
</gene>
<dbReference type="InterPro" id="IPR008000">
    <property type="entry name" value="Rham/fucose_mutarotase"/>
</dbReference>
<comment type="caution">
    <text evidence="1">The sequence shown here is derived from an EMBL/GenBank/DDBJ whole genome shotgun (WGS) entry which is preliminary data.</text>
</comment>